<evidence type="ECO:0000313" key="2">
    <source>
        <dbReference type="Proteomes" id="UP000682782"/>
    </source>
</evidence>
<reference evidence="1" key="1">
    <citation type="submission" date="2021-01" db="EMBL/GenBank/DDBJ databases">
        <title>Complete genome sequence of Clostridiales bacterium R-7.</title>
        <authorList>
            <person name="Mahoney-Kurpe S.C."/>
            <person name="Palevich N."/>
            <person name="Koike S."/>
            <person name="Moon C.D."/>
            <person name="Attwood G.T."/>
        </authorList>
    </citation>
    <scope>NUCLEOTIDE SEQUENCE</scope>
    <source>
        <strain evidence="1">R-7</strain>
    </source>
</reference>
<keyword evidence="2" id="KW-1185">Reference proteome</keyword>
<organism evidence="1 2">
    <name type="scientific">Aristaeella hokkaidonensis</name>
    <dbReference type="NCBI Taxonomy" id="3046382"/>
    <lineage>
        <taxon>Bacteria</taxon>
        <taxon>Bacillati</taxon>
        <taxon>Bacillota</taxon>
        <taxon>Clostridia</taxon>
        <taxon>Eubacteriales</taxon>
        <taxon>Aristaeellaceae</taxon>
        <taxon>Aristaeella</taxon>
    </lineage>
</organism>
<dbReference type="Proteomes" id="UP000682782">
    <property type="component" value="Chromosome"/>
</dbReference>
<dbReference type="EMBL" id="CP068393">
    <property type="protein sequence ID" value="QUC68396.1"/>
    <property type="molecule type" value="Genomic_DNA"/>
</dbReference>
<sequence>MEFNPACCSVTGKPDPGCIGCDIVDGKVKLPGGIIHNGRSVVLAADPQIPIPGFLIITAKRHFQSFAELAKDERSEIGDILSCAAKALKELHIADEITLVQEERSHHFHIWIFPAHKWIREQFGSGIQHLREVSRYAVDHADEAVWSKVADTAAEIRAYFDQHMPQACAVTDKETEYVYQRSRSVAVVIRDGKILMERVFYFGHEFFTLPGGGIEPGETPEQAVLRELKEECGLDGTILRPLAVQYKSGGGAEYSFEVSVPEGQEAITGYDPEEPVDNPPLKEVLWMKLDEICERDRAFLWHYGLMAVNGFFNEIKSWGDEISYPRHDA</sequence>
<name>A0AC61NCK2_9FIRM</name>
<gene>
    <name evidence="1" type="ORF">JYE49_06815</name>
</gene>
<protein>
    <submittedName>
        <fullName evidence="1">NUDIX domain-containing protein</fullName>
    </submittedName>
</protein>
<proteinExistence type="predicted"/>
<accession>A0AC61NCK2</accession>
<evidence type="ECO:0000313" key="1">
    <source>
        <dbReference type="EMBL" id="QUC68396.1"/>
    </source>
</evidence>